<proteinExistence type="predicted"/>
<keyword evidence="1" id="KW-1133">Transmembrane helix</keyword>
<accession>A0A168NRA6</accession>
<reference evidence="3 4" key="1">
    <citation type="submission" date="2015-06" db="EMBL/GenBank/DDBJ databases">
        <title>Expansion of signal transduction pathways in fungi by whole-genome duplication.</title>
        <authorList>
            <consortium name="DOE Joint Genome Institute"/>
            <person name="Corrochano L.M."/>
            <person name="Kuo A."/>
            <person name="Marcet-Houben M."/>
            <person name="Polaino S."/>
            <person name="Salamov A."/>
            <person name="Villalobos J.M."/>
            <person name="Alvarez M.I."/>
            <person name="Avalos J."/>
            <person name="Benito E.P."/>
            <person name="Benoit I."/>
            <person name="Burger G."/>
            <person name="Camino L.P."/>
            <person name="Canovas D."/>
            <person name="Cerda-Olmedo E."/>
            <person name="Cheng J.-F."/>
            <person name="Dominguez A."/>
            <person name="Elias M."/>
            <person name="Eslava A.P."/>
            <person name="Glaser F."/>
            <person name="Grimwood J."/>
            <person name="Gutierrez G."/>
            <person name="Heitman J."/>
            <person name="Henrissat B."/>
            <person name="Iturriaga E.A."/>
            <person name="Lang B.F."/>
            <person name="Lavin J.L."/>
            <person name="Lee S."/>
            <person name="Li W."/>
            <person name="Lindquist E."/>
            <person name="Lopez-Garcia S."/>
            <person name="Luque E.M."/>
            <person name="Marcos A.T."/>
            <person name="Martin J."/>
            <person name="Mccluskey K."/>
            <person name="Medina H.R."/>
            <person name="Miralles-Duran A."/>
            <person name="Miyazaki A."/>
            <person name="Munoz-Torres E."/>
            <person name="Oguiza J.A."/>
            <person name="Ohm R."/>
            <person name="Olmedo M."/>
            <person name="Orejas M."/>
            <person name="Ortiz-Castellanos L."/>
            <person name="Pisabarro A.G."/>
            <person name="Rodriguez-Romero J."/>
            <person name="Ruiz-Herrera J."/>
            <person name="Ruiz-Vazquez R."/>
            <person name="Sanz C."/>
            <person name="Schackwitz W."/>
            <person name="Schmutz J."/>
            <person name="Shahriari M."/>
            <person name="Shelest E."/>
            <person name="Silva-Franco F."/>
            <person name="Soanes D."/>
            <person name="Syed K."/>
            <person name="Tagua V.G."/>
            <person name="Talbot N.J."/>
            <person name="Thon M."/>
            <person name="De Vries R.P."/>
            <person name="Wiebenga A."/>
            <person name="Yadav J.S."/>
            <person name="Braun E.L."/>
            <person name="Baker S."/>
            <person name="Garre V."/>
            <person name="Horwitz B."/>
            <person name="Torres-Martinez S."/>
            <person name="Idnurm A."/>
            <person name="Herrera-Estrella A."/>
            <person name="Gabaldon T."/>
            <person name="Grigoriev I.V."/>
        </authorList>
    </citation>
    <scope>NUCLEOTIDE SEQUENCE [LARGE SCALE GENOMIC DNA]</scope>
    <source>
        <strain evidence="3 4">CBS 277.49</strain>
    </source>
</reference>
<evidence type="ECO:0000313" key="4">
    <source>
        <dbReference type="Proteomes" id="UP000077051"/>
    </source>
</evidence>
<protein>
    <submittedName>
        <fullName evidence="3">Uncharacterized protein</fullName>
    </submittedName>
</protein>
<name>A0A168NRA6_MUCCL</name>
<evidence type="ECO:0000256" key="1">
    <source>
        <dbReference type="SAM" id="Phobius"/>
    </source>
</evidence>
<organism evidence="3 4">
    <name type="scientific">Mucor lusitanicus CBS 277.49</name>
    <dbReference type="NCBI Taxonomy" id="747725"/>
    <lineage>
        <taxon>Eukaryota</taxon>
        <taxon>Fungi</taxon>
        <taxon>Fungi incertae sedis</taxon>
        <taxon>Mucoromycota</taxon>
        <taxon>Mucoromycotina</taxon>
        <taxon>Mucoromycetes</taxon>
        <taxon>Mucorales</taxon>
        <taxon>Mucorineae</taxon>
        <taxon>Mucoraceae</taxon>
        <taxon>Mucor</taxon>
    </lineage>
</organism>
<feature type="transmembrane region" description="Helical" evidence="1">
    <location>
        <begin position="92"/>
        <end position="111"/>
    </location>
</feature>
<keyword evidence="2" id="KW-0732">Signal</keyword>
<comment type="caution">
    <text evidence="3">The sequence shown here is derived from an EMBL/GenBank/DDBJ whole genome shotgun (WGS) entry which is preliminary data.</text>
</comment>
<evidence type="ECO:0000256" key="2">
    <source>
        <dbReference type="SAM" id="SignalP"/>
    </source>
</evidence>
<dbReference type="EMBL" id="AMYB01000002">
    <property type="protein sequence ID" value="OAD06626.1"/>
    <property type="molecule type" value="Genomic_DNA"/>
</dbReference>
<dbReference type="VEuPathDB" id="FungiDB:MUCCIDRAFT_78337"/>
<dbReference type="AlphaFoldDB" id="A0A168NRA6"/>
<sequence length="112" mass="12092">MKKSIILFIISALFLVMTTAQFNDDINTNSISFVTPTTAIATTTAVEMDPNNLPAVTMTMTEISTTTIFPKQTVATPSTTTTTSSNDASRLFMMKSSQLAAIVVLAYLVFLI</sequence>
<evidence type="ECO:0000313" key="3">
    <source>
        <dbReference type="EMBL" id="OAD06626.1"/>
    </source>
</evidence>
<dbReference type="Proteomes" id="UP000077051">
    <property type="component" value="Unassembled WGS sequence"/>
</dbReference>
<gene>
    <name evidence="3" type="ORF">MUCCIDRAFT_78337</name>
</gene>
<feature type="signal peptide" evidence="2">
    <location>
        <begin position="1"/>
        <end position="20"/>
    </location>
</feature>
<keyword evidence="4" id="KW-1185">Reference proteome</keyword>
<keyword evidence="1" id="KW-0472">Membrane</keyword>
<feature type="chain" id="PRO_5007899476" evidence="2">
    <location>
        <begin position="21"/>
        <end position="112"/>
    </location>
</feature>
<keyword evidence="1" id="KW-0812">Transmembrane</keyword>